<dbReference type="PROSITE" id="PS00892">
    <property type="entry name" value="HIT_1"/>
    <property type="match status" value="1"/>
</dbReference>
<gene>
    <name evidence="3" type="ORF">RT723_17290</name>
</gene>
<feature type="domain" description="HIT" evidence="2">
    <location>
        <begin position="6"/>
        <end position="115"/>
    </location>
</feature>
<evidence type="ECO:0000313" key="4">
    <source>
        <dbReference type="Proteomes" id="UP001257914"/>
    </source>
</evidence>
<dbReference type="CDD" id="cd01276">
    <property type="entry name" value="PKCI_related"/>
    <property type="match status" value="1"/>
</dbReference>
<organism evidence="3 4">
    <name type="scientific">Psychrosphaera aquimarina</name>
    <dbReference type="NCBI Taxonomy" id="2044854"/>
    <lineage>
        <taxon>Bacteria</taxon>
        <taxon>Pseudomonadati</taxon>
        <taxon>Pseudomonadota</taxon>
        <taxon>Gammaproteobacteria</taxon>
        <taxon>Alteromonadales</taxon>
        <taxon>Pseudoalteromonadaceae</taxon>
        <taxon>Psychrosphaera</taxon>
    </lineage>
</organism>
<proteinExistence type="predicted"/>
<dbReference type="EMBL" id="JAWCUA010000010">
    <property type="protein sequence ID" value="MDU0114713.1"/>
    <property type="molecule type" value="Genomic_DNA"/>
</dbReference>
<evidence type="ECO:0000256" key="1">
    <source>
        <dbReference type="PROSITE-ProRule" id="PRU00464"/>
    </source>
</evidence>
<dbReference type="RefSeq" id="WP_216053563.1">
    <property type="nucleotide sequence ID" value="NZ_JAWCUA010000010.1"/>
</dbReference>
<protein>
    <submittedName>
        <fullName evidence="3">Histidine triad nucleotide-binding protein</fullName>
    </submittedName>
</protein>
<dbReference type="Proteomes" id="UP001257914">
    <property type="component" value="Unassembled WGS sequence"/>
</dbReference>
<accession>A0ABU3R600</accession>
<dbReference type="InterPro" id="IPR019808">
    <property type="entry name" value="Histidine_triad_CS"/>
</dbReference>
<feature type="short sequence motif" description="Histidine triad motif" evidence="1">
    <location>
        <begin position="99"/>
        <end position="103"/>
    </location>
</feature>
<dbReference type="Pfam" id="PF01230">
    <property type="entry name" value="HIT"/>
    <property type="match status" value="1"/>
</dbReference>
<dbReference type="InterPro" id="IPR011146">
    <property type="entry name" value="HIT-like"/>
</dbReference>
<evidence type="ECO:0000259" key="2">
    <source>
        <dbReference type="PROSITE" id="PS51084"/>
    </source>
</evidence>
<comment type="caution">
    <text evidence="3">The sequence shown here is derived from an EMBL/GenBank/DDBJ whole genome shotgun (WGS) entry which is preliminary data.</text>
</comment>
<keyword evidence="4" id="KW-1185">Reference proteome</keyword>
<dbReference type="PANTHER" id="PTHR23089">
    <property type="entry name" value="HISTIDINE TRIAD HIT PROTEIN"/>
    <property type="match status" value="1"/>
</dbReference>
<dbReference type="InterPro" id="IPR001310">
    <property type="entry name" value="Histidine_triad_HIT"/>
</dbReference>
<reference evidence="3 4" key="1">
    <citation type="submission" date="2023-10" db="EMBL/GenBank/DDBJ databases">
        <title>Psychrosphaera aquimaarina strain SW33 isolated from seawater.</title>
        <authorList>
            <person name="Bayburt H."/>
            <person name="Kim J.M."/>
            <person name="Choi B.J."/>
            <person name="Jeon C.O."/>
        </authorList>
    </citation>
    <scope>NUCLEOTIDE SEQUENCE [LARGE SCALE GENOMIC DNA]</scope>
    <source>
        <strain evidence="3 4">KCTC 52743</strain>
    </source>
</reference>
<sequence length="128" mass="14336">MSESTIFDKIINKEIPATIIYEDELALAFNDINPQAPTHFLVIPKVRIATMNDINEQNSHLVGHLYVVAAKIAAELGFAEDGYRAVMNCNQNGGQTVYHIHLHVLAGKPLGWPPYQEIMKQDLLNEKP</sequence>
<name>A0ABU3R600_9GAMM</name>
<dbReference type="PROSITE" id="PS51084">
    <property type="entry name" value="HIT_2"/>
    <property type="match status" value="1"/>
</dbReference>
<evidence type="ECO:0000313" key="3">
    <source>
        <dbReference type="EMBL" id="MDU0114713.1"/>
    </source>
</evidence>